<accession>A0A5C7ATJ8</accession>
<dbReference type="InterPro" id="IPR052514">
    <property type="entry name" value="SAM-dependent_MTase"/>
</dbReference>
<protein>
    <submittedName>
        <fullName evidence="2">FkbM family methyltransferase</fullName>
    </submittedName>
</protein>
<dbReference type="PANTHER" id="PTHR34203">
    <property type="entry name" value="METHYLTRANSFERASE, FKBM FAMILY PROTEIN"/>
    <property type="match status" value="1"/>
</dbReference>
<dbReference type="Pfam" id="PF05050">
    <property type="entry name" value="Methyltransf_21"/>
    <property type="match status" value="1"/>
</dbReference>
<feature type="domain" description="Methyltransferase FkbM" evidence="1">
    <location>
        <begin position="98"/>
        <end position="256"/>
    </location>
</feature>
<dbReference type="NCBIfam" id="TIGR01444">
    <property type="entry name" value="fkbM_fam"/>
    <property type="match status" value="1"/>
</dbReference>
<dbReference type="OrthoDB" id="9812600at2"/>
<comment type="caution">
    <text evidence="2">The sequence shown here is derived from an EMBL/GenBank/DDBJ whole genome shotgun (WGS) entry which is preliminary data.</text>
</comment>
<dbReference type="AlphaFoldDB" id="A0A5C7ATJ8"/>
<evidence type="ECO:0000313" key="2">
    <source>
        <dbReference type="EMBL" id="TXE12040.1"/>
    </source>
</evidence>
<dbReference type="RefSeq" id="WP_147134200.1">
    <property type="nucleotide sequence ID" value="NZ_VOSC01000019.1"/>
</dbReference>
<evidence type="ECO:0000313" key="3">
    <source>
        <dbReference type="Proteomes" id="UP000321790"/>
    </source>
</evidence>
<dbReference type="InterPro" id="IPR006342">
    <property type="entry name" value="FkbM_mtfrase"/>
</dbReference>
<dbReference type="Gene3D" id="3.40.50.150">
    <property type="entry name" value="Vaccinia Virus protein VP39"/>
    <property type="match status" value="1"/>
</dbReference>
<dbReference type="GO" id="GO:0008168">
    <property type="term" value="F:methyltransferase activity"/>
    <property type="evidence" value="ECO:0007669"/>
    <property type="project" value="UniProtKB-KW"/>
</dbReference>
<dbReference type="SUPFAM" id="SSF53335">
    <property type="entry name" value="S-adenosyl-L-methionine-dependent methyltransferases"/>
    <property type="match status" value="1"/>
</dbReference>
<organism evidence="2 3">
    <name type="scientific">Seonamhaeicola algicola</name>
    <dbReference type="NCBI Taxonomy" id="1719036"/>
    <lineage>
        <taxon>Bacteria</taxon>
        <taxon>Pseudomonadati</taxon>
        <taxon>Bacteroidota</taxon>
        <taxon>Flavobacteriia</taxon>
        <taxon>Flavobacteriales</taxon>
        <taxon>Flavobacteriaceae</taxon>
    </lineage>
</organism>
<dbReference type="InterPro" id="IPR029063">
    <property type="entry name" value="SAM-dependent_MTases_sf"/>
</dbReference>
<keyword evidence="2" id="KW-0489">Methyltransferase</keyword>
<evidence type="ECO:0000259" key="1">
    <source>
        <dbReference type="Pfam" id="PF05050"/>
    </source>
</evidence>
<dbReference type="Proteomes" id="UP000321790">
    <property type="component" value="Unassembled WGS sequence"/>
</dbReference>
<sequence>MSRLKQLRKIYRFFFPDNRPPEEKFKDFLMKNSEIANFNYENNIYNIDTKHGIKLKIRDYQHSDYNVFTQIFNFEEFKIVSTLLNLNFDNSEKLVVIDSGANVGYTTLYLNKHINSKDLYIYAVEPSPENVNCFKANVFELNNLTNVKIYDKALSHKQGVNYNISNGFRDGKDWSIETIENSKGEIKGITINDIIKENNIEVISLLKIDIEGAERFIFNKESDMSFLNKTKILAIEIHDEYNIRVSIYDILKSYGFYLFESGELTIGLNKAYI</sequence>
<gene>
    <name evidence="2" type="ORF">FUA26_08230</name>
</gene>
<dbReference type="PANTHER" id="PTHR34203:SF15">
    <property type="entry name" value="SLL1173 PROTEIN"/>
    <property type="match status" value="1"/>
</dbReference>
<dbReference type="EMBL" id="VOSC01000019">
    <property type="protein sequence ID" value="TXE12040.1"/>
    <property type="molecule type" value="Genomic_DNA"/>
</dbReference>
<reference evidence="3" key="1">
    <citation type="submission" date="2019-08" db="EMBL/GenBank/DDBJ databases">
        <title>Seonamhaeicola sediminis sp. nov., isolated from marine sediment.</title>
        <authorList>
            <person name="Cao W.R."/>
        </authorList>
    </citation>
    <scope>NUCLEOTIDE SEQUENCE [LARGE SCALE GENOMIC DNA]</scope>
    <source>
        <strain evidence="3">Gy8</strain>
    </source>
</reference>
<keyword evidence="2" id="KW-0808">Transferase</keyword>
<dbReference type="GO" id="GO:0032259">
    <property type="term" value="P:methylation"/>
    <property type="evidence" value="ECO:0007669"/>
    <property type="project" value="UniProtKB-KW"/>
</dbReference>
<keyword evidence="3" id="KW-1185">Reference proteome</keyword>
<name>A0A5C7ATJ8_9FLAO</name>
<proteinExistence type="predicted"/>